<accession>A0ABY7G7Z5</accession>
<sequence>MAGTKAASSSLPAPCYDGVQGLEHSPVELCCSKDGTALVRVVGAQNPLLDADELMSVEDPLGVSRTDEMEQFLMPLDDLLEVSYTDDVQYLLMPVDDPWGYHDYFLDDLSISGPLCASTPCKPDTSRVSAVTRPQRSFKNFLEREVISAQKMKNKALEASSIADALNYKCSCNNQCLKGYTFRQIRSERKAFWEKPQFDRKKI</sequence>
<keyword evidence="2" id="KW-1185">Reference proteome</keyword>
<protein>
    <submittedName>
        <fullName evidence="1">Uncharacterized protein</fullName>
    </submittedName>
</protein>
<evidence type="ECO:0000313" key="2">
    <source>
        <dbReference type="Proteomes" id="UP001164746"/>
    </source>
</evidence>
<dbReference type="EMBL" id="CP111028">
    <property type="protein sequence ID" value="WAR30543.1"/>
    <property type="molecule type" value="Genomic_DNA"/>
</dbReference>
<name>A0ABY7G7Z5_MYAAR</name>
<evidence type="ECO:0000313" key="1">
    <source>
        <dbReference type="EMBL" id="WAR30543.1"/>
    </source>
</evidence>
<proteinExistence type="predicted"/>
<reference evidence="1" key="1">
    <citation type="submission" date="2022-11" db="EMBL/GenBank/DDBJ databases">
        <title>Centuries of genome instability and evolution in soft-shell clam transmissible cancer (bioRxiv).</title>
        <authorList>
            <person name="Hart S.F.M."/>
            <person name="Yonemitsu M.A."/>
            <person name="Giersch R.M."/>
            <person name="Beal B.F."/>
            <person name="Arriagada G."/>
            <person name="Davis B.W."/>
            <person name="Ostrander E.A."/>
            <person name="Goff S.P."/>
            <person name="Metzger M.J."/>
        </authorList>
    </citation>
    <scope>NUCLEOTIDE SEQUENCE</scope>
    <source>
        <strain evidence="1">MELC-2E11</strain>
        <tissue evidence="1">Siphon/mantle</tissue>
    </source>
</reference>
<gene>
    <name evidence="1" type="ORF">MAR_033085</name>
</gene>
<organism evidence="1 2">
    <name type="scientific">Mya arenaria</name>
    <name type="common">Soft-shell clam</name>
    <dbReference type="NCBI Taxonomy" id="6604"/>
    <lineage>
        <taxon>Eukaryota</taxon>
        <taxon>Metazoa</taxon>
        <taxon>Spiralia</taxon>
        <taxon>Lophotrochozoa</taxon>
        <taxon>Mollusca</taxon>
        <taxon>Bivalvia</taxon>
        <taxon>Autobranchia</taxon>
        <taxon>Heteroconchia</taxon>
        <taxon>Euheterodonta</taxon>
        <taxon>Imparidentia</taxon>
        <taxon>Neoheterodontei</taxon>
        <taxon>Myida</taxon>
        <taxon>Myoidea</taxon>
        <taxon>Myidae</taxon>
        <taxon>Mya</taxon>
    </lineage>
</organism>
<dbReference type="Proteomes" id="UP001164746">
    <property type="component" value="Chromosome 17"/>
</dbReference>